<keyword evidence="11 13" id="KW-0378">Hydrolase</keyword>
<name>A0ABS2FJP1_9CLOT</name>
<evidence type="ECO:0000313" key="13">
    <source>
        <dbReference type="EMBL" id="MBM6820196.1"/>
    </source>
</evidence>
<sequence length="360" mass="39616">MDEKFMELAIELAKRGEGKVNPNPMVGAVIVKDGIIIGEGYHEKYGEGHAEVNAFESLKEDPSGATMYVTLEPCSHYGKTPPCVDKIIQSKIKRVVIGMIDPNPLVAGNGVDKLKRAGIEVKVGVLEDKCKKLNEIFIKYILTKKPYVVLKTAMSLDGKIATRNGESKWISSEKSRLQVHNLRNKFSAIMVGVNTVIKDNPELTCRIKNGNDPIRIIVDSTLRIPINSKVLQNKDNKTIIATTKRASINSMQELLKKNIKVIIIDEKNGQVDLNALIKKLGELGIDSILLEGGSTLNYSALEENIVDKVMIYIAPKIIGGESSKTPVGGRGIDKLKDAFKLKNIAINILDEDILVEGYID</sequence>
<comment type="pathway">
    <text evidence="3 11">Cofactor biosynthesis; riboflavin biosynthesis; 5-amino-6-(D-ribitylamino)uracil from GTP: step 3/4.</text>
</comment>
<comment type="function">
    <text evidence="1 11">Converts 2,5-diamino-6-(ribosylamino)-4(3h)-pyrimidinone 5'-phosphate into 5-amino-6-(ribosylamino)-2,4(1h,3h)-pyrimidinedione 5'-phosphate.</text>
</comment>
<keyword evidence="6 11" id="KW-0521">NADP</keyword>
<dbReference type="PANTHER" id="PTHR38011">
    <property type="entry name" value="DIHYDROFOLATE REDUCTASE FAMILY PROTEIN (AFU_ORTHOLOGUE AFUA_8G06820)"/>
    <property type="match status" value="1"/>
</dbReference>
<dbReference type="InterPro" id="IPR016193">
    <property type="entry name" value="Cytidine_deaminase-like"/>
</dbReference>
<dbReference type="Gene3D" id="3.40.430.10">
    <property type="entry name" value="Dihydrofolate Reductase, subunit A"/>
    <property type="match status" value="1"/>
</dbReference>
<evidence type="ECO:0000256" key="6">
    <source>
        <dbReference type="ARBA" id="ARBA00022857"/>
    </source>
</evidence>
<evidence type="ECO:0000256" key="7">
    <source>
        <dbReference type="ARBA" id="ARBA00023002"/>
    </source>
</evidence>
<dbReference type="PIRSF" id="PIRSF006769">
    <property type="entry name" value="RibD"/>
    <property type="match status" value="1"/>
</dbReference>
<dbReference type="InterPro" id="IPR002734">
    <property type="entry name" value="RibDG_C"/>
</dbReference>
<comment type="pathway">
    <text evidence="2 11">Cofactor biosynthesis; riboflavin biosynthesis; 5-amino-6-(D-ribitylamino)uracil from GTP: step 2/4.</text>
</comment>
<evidence type="ECO:0000256" key="2">
    <source>
        <dbReference type="ARBA" id="ARBA00004882"/>
    </source>
</evidence>
<reference evidence="13 14" key="1">
    <citation type="journal article" date="2021" name="Sci. Rep.">
        <title>The distribution of antibiotic resistance genes in chicken gut microbiota commensals.</title>
        <authorList>
            <person name="Juricova H."/>
            <person name="Matiasovicova J."/>
            <person name="Kubasova T."/>
            <person name="Cejkova D."/>
            <person name="Rychlik I."/>
        </authorList>
    </citation>
    <scope>NUCLEOTIDE SEQUENCE [LARGE SCALE GENOMIC DNA]</scope>
    <source>
        <strain evidence="13 14">An435</strain>
    </source>
</reference>
<keyword evidence="11" id="KW-0862">Zinc</keyword>
<evidence type="ECO:0000256" key="9">
    <source>
        <dbReference type="ARBA" id="ARBA00049861"/>
    </source>
</evidence>
<dbReference type="NCBIfam" id="TIGR00227">
    <property type="entry name" value="ribD_Cterm"/>
    <property type="match status" value="1"/>
</dbReference>
<keyword evidence="7 11" id="KW-0560">Oxidoreductase</keyword>
<dbReference type="InterPro" id="IPR050765">
    <property type="entry name" value="Riboflavin_Biosynth_HTPR"/>
</dbReference>
<dbReference type="EC" id="3.5.4.26" evidence="11"/>
<comment type="cofactor">
    <cofactor evidence="11">
        <name>Zn(2+)</name>
        <dbReference type="ChEBI" id="CHEBI:29105"/>
    </cofactor>
    <text evidence="11">Binds 1 zinc ion.</text>
</comment>
<evidence type="ECO:0000256" key="5">
    <source>
        <dbReference type="ARBA" id="ARBA00007417"/>
    </source>
</evidence>
<dbReference type="RefSeq" id="WP_148322367.1">
    <property type="nucleotide sequence ID" value="NZ_JACJLL010000092.1"/>
</dbReference>
<comment type="catalytic activity">
    <reaction evidence="10 11">
        <text>2,5-diamino-6-hydroxy-4-(5-phosphoribosylamino)-pyrimidine + H2O + H(+) = 5-amino-6-(5-phospho-D-ribosylamino)uracil + NH4(+)</text>
        <dbReference type="Rhea" id="RHEA:21868"/>
        <dbReference type="ChEBI" id="CHEBI:15377"/>
        <dbReference type="ChEBI" id="CHEBI:15378"/>
        <dbReference type="ChEBI" id="CHEBI:28938"/>
        <dbReference type="ChEBI" id="CHEBI:58453"/>
        <dbReference type="ChEBI" id="CHEBI:58614"/>
        <dbReference type="EC" id="3.5.4.26"/>
    </reaction>
</comment>
<evidence type="ECO:0000259" key="12">
    <source>
        <dbReference type="PROSITE" id="PS51747"/>
    </source>
</evidence>
<dbReference type="InterPro" id="IPR024072">
    <property type="entry name" value="DHFR-like_dom_sf"/>
</dbReference>
<organism evidence="13 14">
    <name type="scientific">Clostridium saudiense</name>
    <dbReference type="NCBI Taxonomy" id="1414720"/>
    <lineage>
        <taxon>Bacteria</taxon>
        <taxon>Bacillati</taxon>
        <taxon>Bacillota</taxon>
        <taxon>Clostridia</taxon>
        <taxon>Eubacteriales</taxon>
        <taxon>Clostridiaceae</taxon>
        <taxon>Clostridium</taxon>
    </lineage>
</organism>
<dbReference type="NCBIfam" id="TIGR00326">
    <property type="entry name" value="eubact_ribD"/>
    <property type="match status" value="1"/>
</dbReference>
<dbReference type="EC" id="1.1.1.193" evidence="11"/>
<dbReference type="Proteomes" id="UP000767334">
    <property type="component" value="Unassembled WGS sequence"/>
</dbReference>
<accession>A0ABS2FJP1</accession>
<dbReference type="GO" id="GO:0008703">
    <property type="term" value="F:5-amino-6-(5-phosphoribosylamino)uracil reductase activity"/>
    <property type="evidence" value="ECO:0007669"/>
    <property type="project" value="UniProtKB-EC"/>
</dbReference>
<evidence type="ECO:0000256" key="8">
    <source>
        <dbReference type="ARBA" id="ARBA00023268"/>
    </source>
</evidence>
<keyword evidence="8" id="KW-0511">Multifunctional enzyme</keyword>
<proteinExistence type="inferred from homology"/>
<evidence type="ECO:0000313" key="14">
    <source>
        <dbReference type="Proteomes" id="UP000767334"/>
    </source>
</evidence>
<dbReference type="PROSITE" id="PS51747">
    <property type="entry name" value="CYT_DCMP_DEAMINASES_2"/>
    <property type="match status" value="1"/>
</dbReference>
<evidence type="ECO:0000256" key="1">
    <source>
        <dbReference type="ARBA" id="ARBA00002151"/>
    </source>
</evidence>
<keyword evidence="11" id="KW-0479">Metal-binding</keyword>
<dbReference type="CDD" id="cd01284">
    <property type="entry name" value="Riboflavin_deaminase-reductase"/>
    <property type="match status" value="1"/>
</dbReference>
<dbReference type="Gene3D" id="3.40.140.10">
    <property type="entry name" value="Cytidine Deaminase, domain 2"/>
    <property type="match status" value="1"/>
</dbReference>
<protein>
    <recommendedName>
        <fullName evidence="11">Riboflavin biosynthesis protein RibD</fullName>
    </recommendedName>
    <domain>
        <recommendedName>
            <fullName evidence="11">Diaminohydroxyphosphoribosylaminopyrimidine deaminase</fullName>
            <shortName evidence="11">DRAP deaminase</shortName>
            <ecNumber evidence="11">3.5.4.26</ecNumber>
        </recommendedName>
        <alternativeName>
            <fullName evidence="11">Riboflavin-specific deaminase</fullName>
        </alternativeName>
    </domain>
    <domain>
        <recommendedName>
            <fullName evidence="11">5-amino-6-(5-phosphoribosylamino)uracil reductase</fullName>
            <ecNumber evidence="11">1.1.1.193</ecNumber>
        </recommendedName>
        <alternativeName>
            <fullName evidence="11">HTP reductase</fullName>
        </alternativeName>
    </domain>
</protein>
<dbReference type="SUPFAM" id="SSF53597">
    <property type="entry name" value="Dihydrofolate reductase-like"/>
    <property type="match status" value="1"/>
</dbReference>
<dbReference type="InterPro" id="IPR011549">
    <property type="entry name" value="RibD_C"/>
</dbReference>
<gene>
    <name evidence="13" type="primary">ribD</name>
    <name evidence="13" type="ORF">H6A19_12765</name>
</gene>
<evidence type="ECO:0000256" key="10">
    <source>
        <dbReference type="ARBA" id="ARBA00049886"/>
    </source>
</evidence>
<evidence type="ECO:0000256" key="3">
    <source>
        <dbReference type="ARBA" id="ARBA00004910"/>
    </source>
</evidence>
<dbReference type="PANTHER" id="PTHR38011:SF7">
    <property type="entry name" value="2,5-DIAMINO-6-RIBOSYLAMINO-4(3H)-PYRIMIDINONE 5'-PHOSPHATE REDUCTASE"/>
    <property type="match status" value="1"/>
</dbReference>
<dbReference type="Pfam" id="PF01872">
    <property type="entry name" value="RibD_C"/>
    <property type="match status" value="1"/>
</dbReference>
<evidence type="ECO:0000256" key="4">
    <source>
        <dbReference type="ARBA" id="ARBA00005259"/>
    </source>
</evidence>
<comment type="similarity">
    <text evidence="5 11">In the C-terminal section; belongs to the HTP reductase family.</text>
</comment>
<dbReference type="SUPFAM" id="SSF53927">
    <property type="entry name" value="Cytidine deaminase-like"/>
    <property type="match status" value="1"/>
</dbReference>
<dbReference type="InterPro" id="IPR002125">
    <property type="entry name" value="CMP_dCMP_dom"/>
</dbReference>
<dbReference type="Pfam" id="PF00383">
    <property type="entry name" value="dCMP_cyt_deam_1"/>
    <property type="match status" value="1"/>
</dbReference>
<comment type="catalytic activity">
    <reaction evidence="9 11">
        <text>5-amino-6-(5-phospho-D-ribitylamino)uracil + NADP(+) = 5-amino-6-(5-phospho-D-ribosylamino)uracil + NADPH + H(+)</text>
        <dbReference type="Rhea" id="RHEA:17845"/>
        <dbReference type="ChEBI" id="CHEBI:15378"/>
        <dbReference type="ChEBI" id="CHEBI:57783"/>
        <dbReference type="ChEBI" id="CHEBI:58349"/>
        <dbReference type="ChEBI" id="CHEBI:58421"/>
        <dbReference type="ChEBI" id="CHEBI:58453"/>
        <dbReference type="EC" id="1.1.1.193"/>
    </reaction>
</comment>
<keyword evidence="14" id="KW-1185">Reference proteome</keyword>
<keyword evidence="11" id="KW-0686">Riboflavin biosynthesis</keyword>
<dbReference type="EMBL" id="JACJLL010000092">
    <property type="protein sequence ID" value="MBM6820196.1"/>
    <property type="molecule type" value="Genomic_DNA"/>
</dbReference>
<comment type="similarity">
    <text evidence="4 11">In the N-terminal section; belongs to the cytidine and deoxycytidylate deaminase family.</text>
</comment>
<feature type="domain" description="CMP/dCMP-type deaminase" evidence="12">
    <location>
        <begin position="1"/>
        <end position="122"/>
    </location>
</feature>
<evidence type="ECO:0000256" key="11">
    <source>
        <dbReference type="PIRNR" id="PIRNR006769"/>
    </source>
</evidence>
<dbReference type="InterPro" id="IPR004794">
    <property type="entry name" value="Eubact_RibD"/>
</dbReference>
<dbReference type="GO" id="GO:0008835">
    <property type="term" value="F:diaminohydroxyphosphoribosylaminopyrimidine deaminase activity"/>
    <property type="evidence" value="ECO:0007669"/>
    <property type="project" value="UniProtKB-EC"/>
</dbReference>
<comment type="caution">
    <text evidence="13">The sequence shown here is derived from an EMBL/GenBank/DDBJ whole genome shotgun (WGS) entry which is preliminary data.</text>
</comment>